<organism evidence="2 3">
    <name type="scientific">Gillisia hiemivivida</name>
    <dbReference type="NCBI Taxonomy" id="291190"/>
    <lineage>
        <taxon>Bacteria</taxon>
        <taxon>Pseudomonadati</taxon>
        <taxon>Bacteroidota</taxon>
        <taxon>Flavobacteriia</taxon>
        <taxon>Flavobacteriales</taxon>
        <taxon>Flavobacteriaceae</taxon>
        <taxon>Gillisia</taxon>
    </lineage>
</organism>
<dbReference type="Proteomes" id="UP000321367">
    <property type="component" value="Unassembled WGS sequence"/>
</dbReference>
<accession>A0A5C6ZUV1</accession>
<sequence length="149" mass="17327">MKMNWGTGMVLVLAAFISFIMYFVVTMLTNKDYTQDLVVEDYYKAELHYQEEIDAEENALALKDNVSVLNTNGTWSVVLPKAIDLTEIEGAIHLYRTSNKVLDFEIPLTGLKTNEVIIPNEKMIDGRWNIMVNWTYKNVEYLFKKEINY</sequence>
<reference evidence="2 3" key="1">
    <citation type="submission" date="2019-08" db="EMBL/GenBank/DDBJ databases">
        <title>Genome sequence of Gillisia hiemivivida IC154 (type strain).</title>
        <authorList>
            <person name="Bowman J.P."/>
        </authorList>
    </citation>
    <scope>NUCLEOTIDE SEQUENCE [LARGE SCALE GENOMIC DNA]</scope>
    <source>
        <strain evidence="2 3">IC154</strain>
    </source>
</reference>
<name>A0A5C6ZUV1_9FLAO</name>
<dbReference type="Pfam" id="PF05751">
    <property type="entry name" value="FixH"/>
    <property type="match status" value="1"/>
</dbReference>
<dbReference type="InterPro" id="IPR008620">
    <property type="entry name" value="FixH"/>
</dbReference>
<proteinExistence type="predicted"/>
<comment type="caution">
    <text evidence="2">The sequence shown here is derived from an EMBL/GenBank/DDBJ whole genome shotgun (WGS) entry which is preliminary data.</text>
</comment>
<feature type="transmembrane region" description="Helical" evidence="1">
    <location>
        <begin position="6"/>
        <end position="25"/>
    </location>
</feature>
<dbReference type="OrthoDB" id="1493774at2"/>
<protein>
    <submittedName>
        <fullName evidence="2">FixH family protein</fullName>
    </submittedName>
</protein>
<dbReference type="AlphaFoldDB" id="A0A5C6ZUV1"/>
<evidence type="ECO:0000256" key="1">
    <source>
        <dbReference type="SAM" id="Phobius"/>
    </source>
</evidence>
<gene>
    <name evidence="2" type="ORF">ES724_07030</name>
</gene>
<keyword evidence="3" id="KW-1185">Reference proteome</keyword>
<keyword evidence="1" id="KW-1133">Transmembrane helix</keyword>
<evidence type="ECO:0000313" key="3">
    <source>
        <dbReference type="Proteomes" id="UP000321367"/>
    </source>
</evidence>
<keyword evidence="1" id="KW-0472">Membrane</keyword>
<dbReference type="RefSeq" id="WP_146931431.1">
    <property type="nucleotide sequence ID" value="NZ_CBCSHZ010000007.1"/>
</dbReference>
<keyword evidence="1" id="KW-0812">Transmembrane</keyword>
<dbReference type="EMBL" id="VORY01000005">
    <property type="protein sequence ID" value="TXD94394.1"/>
    <property type="molecule type" value="Genomic_DNA"/>
</dbReference>
<evidence type="ECO:0000313" key="2">
    <source>
        <dbReference type="EMBL" id="TXD94394.1"/>
    </source>
</evidence>